<accession>A0ABQ3HKZ6</accession>
<organism evidence="2 3">
    <name type="scientific">Nocardioides flavus</name>
    <name type="common">ex Wang et al. 2016</name>
    <dbReference type="NCBI Taxonomy" id="2058780"/>
    <lineage>
        <taxon>Bacteria</taxon>
        <taxon>Bacillati</taxon>
        <taxon>Actinomycetota</taxon>
        <taxon>Actinomycetes</taxon>
        <taxon>Propionibacteriales</taxon>
        <taxon>Nocardioidaceae</taxon>
        <taxon>Nocardioides</taxon>
    </lineage>
</organism>
<proteinExistence type="predicted"/>
<keyword evidence="3" id="KW-1185">Reference proteome</keyword>
<dbReference type="RefSeq" id="WP_191279059.1">
    <property type="nucleotide sequence ID" value="NZ_BNAD01000003.1"/>
</dbReference>
<comment type="caution">
    <text evidence="2">The sequence shown here is derived from an EMBL/GenBank/DDBJ whole genome shotgun (WGS) entry which is preliminary data.</text>
</comment>
<evidence type="ECO:0000256" key="1">
    <source>
        <dbReference type="SAM" id="MobiDB-lite"/>
    </source>
</evidence>
<sequence length="149" mass="15819">MLSAYDMGLVTDFMTGINAPPSLIEQIVDILNDNSTGLDGQVVTDVGGDWFGGSTSGHRLGVNTKMAHQEVEEEFQKLADSLRKYGEAITQWATEVRDIDGDTNAEMTMRAAALAEVNTTIGDARDQAADSTMGDGTYTEPPATQDGGA</sequence>
<reference evidence="3" key="1">
    <citation type="journal article" date="2019" name="Int. J. Syst. Evol. Microbiol.">
        <title>The Global Catalogue of Microorganisms (GCM) 10K type strain sequencing project: providing services to taxonomists for standard genome sequencing and annotation.</title>
        <authorList>
            <consortium name="The Broad Institute Genomics Platform"/>
            <consortium name="The Broad Institute Genome Sequencing Center for Infectious Disease"/>
            <person name="Wu L."/>
            <person name="Ma J."/>
        </authorList>
    </citation>
    <scope>NUCLEOTIDE SEQUENCE [LARGE SCALE GENOMIC DNA]</scope>
    <source>
        <strain evidence="3">CGMCC 1.12791</strain>
    </source>
</reference>
<dbReference type="Proteomes" id="UP000597341">
    <property type="component" value="Unassembled WGS sequence"/>
</dbReference>
<evidence type="ECO:0000313" key="2">
    <source>
        <dbReference type="EMBL" id="GHE17117.1"/>
    </source>
</evidence>
<gene>
    <name evidence="2" type="ORF">GCM10011376_17270</name>
</gene>
<protein>
    <recommendedName>
        <fullName evidence="4">WXG100 family type VII secretion target</fullName>
    </recommendedName>
</protein>
<dbReference type="EMBL" id="BNAD01000003">
    <property type="protein sequence ID" value="GHE17117.1"/>
    <property type="molecule type" value="Genomic_DNA"/>
</dbReference>
<evidence type="ECO:0008006" key="4">
    <source>
        <dbReference type="Google" id="ProtNLM"/>
    </source>
</evidence>
<evidence type="ECO:0000313" key="3">
    <source>
        <dbReference type="Proteomes" id="UP000597341"/>
    </source>
</evidence>
<name>A0ABQ3HKZ6_9ACTN</name>
<feature type="region of interest" description="Disordered" evidence="1">
    <location>
        <begin position="126"/>
        <end position="149"/>
    </location>
</feature>